<reference evidence="2" key="1">
    <citation type="submission" date="2016-11" db="EMBL/GenBank/DDBJ databases">
        <authorList>
            <person name="Varghese N."/>
            <person name="Submissions S."/>
        </authorList>
    </citation>
    <scope>NUCLEOTIDE SEQUENCE [LARGE SCALE GENOMIC DNA]</scope>
    <source>
        <strain evidence="2">DSM 14826</strain>
    </source>
</reference>
<dbReference type="InterPro" id="IPR013383">
    <property type="entry name" value="CRISPR-assoc_prot_DxTHG_CS"/>
</dbReference>
<evidence type="ECO:0000313" key="2">
    <source>
        <dbReference type="Proteomes" id="UP000243547"/>
    </source>
</evidence>
<keyword evidence="2" id="KW-1185">Reference proteome</keyword>
<evidence type="ECO:0000313" key="1">
    <source>
        <dbReference type="EMBL" id="SHK20601.1"/>
    </source>
</evidence>
<dbReference type="NCBIfam" id="TIGR02549">
    <property type="entry name" value="CRISPR_DxTHG"/>
    <property type="match status" value="1"/>
</dbReference>
<dbReference type="STRING" id="1120989.SAMN02745227_01780"/>
<dbReference type="Proteomes" id="UP000243547">
    <property type="component" value="Unassembled WGS sequence"/>
</dbReference>
<sequence length="269" mass="31875">MLKELSPEGEYNVILDMTHGFRTMPTVMSFSIMLVQTLRKIENIDIYYGAFDMMDSLGRTPVLKIDFVNKLSKFTQALSIYQNTGYFVQLLKEVDYPEDRGKDLHFKLEMNRRVKKQVEEIINHLDSFSDYRREICLPLKKDLENVIKTKRLHGRMIEKAKKLFEQKQYLKALILLYEGLILCGNDIFNKNKEIKHKDEQLNIRNEIKKYFDKQGLENYSKDLQTITEVRNSVVHGNDKQQQYLENENKFIQLFNKGIEIYEILSKAIV</sequence>
<organism evidence="1 2">
    <name type="scientific">Anaerobranca californiensis DSM 14826</name>
    <dbReference type="NCBI Taxonomy" id="1120989"/>
    <lineage>
        <taxon>Bacteria</taxon>
        <taxon>Bacillati</taxon>
        <taxon>Bacillota</taxon>
        <taxon>Clostridia</taxon>
        <taxon>Eubacteriales</taxon>
        <taxon>Proteinivoracaceae</taxon>
        <taxon>Anaerobranca</taxon>
    </lineage>
</organism>
<name>A0A1M6QK39_9FIRM</name>
<dbReference type="EMBL" id="FRAI01000021">
    <property type="protein sequence ID" value="SHK20601.1"/>
    <property type="molecule type" value="Genomic_DNA"/>
</dbReference>
<dbReference type="AlphaFoldDB" id="A0A1M6QK39"/>
<gene>
    <name evidence="1" type="ORF">SAMN02745227_01780</name>
</gene>
<protein>
    <submittedName>
        <fullName evidence="1">CRISPR-associated DxTHG motif protein</fullName>
    </submittedName>
</protein>
<accession>A0A1M6QK39</accession>
<proteinExistence type="predicted"/>